<keyword evidence="6" id="KW-0732">Signal</keyword>
<evidence type="ECO:0000256" key="5">
    <source>
        <dbReference type="ARBA" id="ARBA00022692"/>
    </source>
</evidence>
<evidence type="ECO:0000256" key="1">
    <source>
        <dbReference type="ARBA" id="ARBA00004571"/>
    </source>
</evidence>
<dbReference type="Proteomes" id="UP000531251">
    <property type="component" value="Unassembled WGS sequence"/>
</dbReference>
<dbReference type="AlphaFoldDB" id="A0A7X5XYJ1"/>
<evidence type="ECO:0000256" key="11">
    <source>
        <dbReference type="ARBA" id="ARBA00023237"/>
    </source>
</evidence>
<dbReference type="GO" id="GO:0015344">
    <property type="term" value="F:siderophore uptake transmembrane transporter activity"/>
    <property type="evidence" value="ECO:0007669"/>
    <property type="project" value="TreeGrafter"/>
</dbReference>
<sequence>MIATTSVSTQAMAQANAKPDRPAEPQEAQAEPEKEVFSTGVAKGRDRLDSATSTSSLKGSEAQKLGPVGLADILRTMAGIRVENGISEGNNNYTVRGLPIGSGGSKYVQIEEDGLPVVEFNDIFNMAGDSFVRADFTIGQIETIRGGSASTFATGSPGGLINLISKTGEVEGGAIQVTAGLDYDLKRVDFDYGAKLSDSLRFHVGGFYRVGEGPRETGMTSFKGGQVKLNVTKTFANGYIRAYAKLLDDRAPSYATYPVTITGTNDKPVIGNIAGFDILKDTMFSPNVSAMITLDGNNQIARYPVKNGQNPQSKSLGLEAQFELGGWTLTNRMRYANTSGEFLRGFPSTVAPLATLAASLAGTGATATYATGPDAGKPVPANANGNGLLANFFVNTYNLRNGDHFANDFRGTRVWKLGQGDLTVTGGVYVATQTIAVEALQISMVTDVVGGGRGALVNLTSAAGVAQTQDGIYAYSRNGPRLRRSFDVDYSFFAPYASVNYHFGKLAIGGSLRYDTGSARGWMVGADLGDGRNGTVSVDMNGDGRISAPETRVSALPLGRPAPVDYTFKYLSYSAGINYRAAEPLAFFARYSRGGRANADKILFTSAIDNGTGKLTASEHGFDIVRQLEGGLKFRKNGITFNATTFLAYADDHNQLNATATWTYRKYRTYGLELEGGIRRGPFSMVAGATYTKAKITEDKIDPTLTGKEPRHQPAWTLQATPQVDTRYATIGASVVTITSSYAQDSNQLKMPGFTTVGGFVILHPTKAIDVALTGTNLFNAKGFLDISQASMPTTGIGWARSVQGRTLAASVRFNF</sequence>
<evidence type="ECO:0000313" key="16">
    <source>
        <dbReference type="EMBL" id="NJB97719.1"/>
    </source>
</evidence>
<dbReference type="InterPro" id="IPR037066">
    <property type="entry name" value="Plug_dom_sf"/>
</dbReference>
<evidence type="ECO:0000256" key="9">
    <source>
        <dbReference type="ARBA" id="ARBA00023077"/>
    </source>
</evidence>
<keyword evidence="8" id="KW-0406">Ion transport</keyword>
<keyword evidence="17" id="KW-1185">Reference proteome</keyword>
<dbReference type="Pfam" id="PF00593">
    <property type="entry name" value="TonB_dep_Rec_b-barrel"/>
    <property type="match status" value="1"/>
</dbReference>
<evidence type="ECO:0000256" key="6">
    <source>
        <dbReference type="ARBA" id="ARBA00022729"/>
    </source>
</evidence>
<evidence type="ECO:0000256" key="3">
    <source>
        <dbReference type="ARBA" id="ARBA00022452"/>
    </source>
</evidence>
<keyword evidence="3" id="KW-1134">Transmembrane beta strand</keyword>
<dbReference type="InterPro" id="IPR036942">
    <property type="entry name" value="Beta-barrel_TonB_sf"/>
</dbReference>
<evidence type="ECO:0000259" key="15">
    <source>
        <dbReference type="Pfam" id="PF07715"/>
    </source>
</evidence>
<evidence type="ECO:0000313" key="17">
    <source>
        <dbReference type="Proteomes" id="UP000531251"/>
    </source>
</evidence>
<dbReference type="PANTHER" id="PTHR32552:SF89">
    <property type="entry name" value="CATECHOLATE SIDEROPHORE RECEPTOR FIU"/>
    <property type="match status" value="1"/>
</dbReference>
<dbReference type="InterPro" id="IPR039426">
    <property type="entry name" value="TonB-dep_rcpt-like"/>
</dbReference>
<evidence type="ECO:0000256" key="4">
    <source>
        <dbReference type="ARBA" id="ARBA00022496"/>
    </source>
</evidence>
<keyword evidence="9 12" id="KW-0798">TonB box</keyword>
<proteinExistence type="inferred from homology"/>
<evidence type="ECO:0000259" key="14">
    <source>
        <dbReference type="Pfam" id="PF00593"/>
    </source>
</evidence>
<evidence type="ECO:0000256" key="8">
    <source>
        <dbReference type="ARBA" id="ARBA00023065"/>
    </source>
</evidence>
<evidence type="ECO:0000256" key="2">
    <source>
        <dbReference type="ARBA" id="ARBA00022448"/>
    </source>
</evidence>
<dbReference type="Gene3D" id="2.170.130.10">
    <property type="entry name" value="TonB-dependent receptor, plug domain"/>
    <property type="match status" value="1"/>
</dbReference>
<gene>
    <name evidence="16" type="ORF">GGR89_002034</name>
</gene>
<comment type="similarity">
    <text evidence="12">Belongs to the TonB-dependent receptor family.</text>
</comment>
<evidence type="ECO:0000256" key="7">
    <source>
        <dbReference type="ARBA" id="ARBA00023004"/>
    </source>
</evidence>
<comment type="caution">
    <text evidence="16">The sequence shown here is derived from an EMBL/GenBank/DDBJ whole genome shotgun (WGS) entry which is preliminary data.</text>
</comment>
<keyword evidence="5" id="KW-0812">Transmembrane</keyword>
<dbReference type="EMBL" id="JAATJB010000005">
    <property type="protein sequence ID" value="NJB97719.1"/>
    <property type="molecule type" value="Genomic_DNA"/>
</dbReference>
<evidence type="ECO:0000256" key="13">
    <source>
        <dbReference type="SAM" id="MobiDB-lite"/>
    </source>
</evidence>
<dbReference type="Pfam" id="PF07715">
    <property type="entry name" value="Plug"/>
    <property type="match status" value="1"/>
</dbReference>
<keyword evidence="4" id="KW-0410">Iron transport</keyword>
<keyword evidence="11" id="KW-0998">Cell outer membrane</keyword>
<dbReference type="PANTHER" id="PTHR32552">
    <property type="entry name" value="FERRICHROME IRON RECEPTOR-RELATED"/>
    <property type="match status" value="1"/>
</dbReference>
<dbReference type="Gene3D" id="2.40.170.20">
    <property type="entry name" value="TonB-dependent receptor, beta-barrel domain"/>
    <property type="match status" value="1"/>
</dbReference>
<keyword evidence="2" id="KW-0813">Transport</keyword>
<protein>
    <submittedName>
        <fullName evidence="16">Outer membrane receptor protein involved in Fe transport</fullName>
    </submittedName>
</protein>
<evidence type="ECO:0000256" key="12">
    <source>
        <dbReference type="RuleBase" id="RU003357"/>
    </source>
</evidence>
<comment type="subcellular location">
    <subcellularLocation>
        <location evidence="1">Cell outer membrane</location>
        <topology evidence="1">Multi-pass membrane protein</topology>
    </subcellularLocation>
</comment>
<dbReference type="GO" id="GO:0009279">
    <property type="term" value="C:cell outer membrane"/>
    <property type="evidence" value="ECO:0007669"/>
    <property type="project" value="UniProtKB-SubCell"/>
</dbReference>
<name>A0A7X5XYJ1_9SPHN</name>
<dbReference type="InterPro" id="IPR000531">
    <property type="entry name" value="Beta-barrel_TonB"/>
</dbReference>
<feature type="domain" description="TonB-dependent receptor plug" evidence="15">
    <location>
        <begin position="48"/>
        <end position="159"/>
    </location>
</feature>
<feature type="compositionally biased region" description="Polar residues" evidence="13">
    <location>
        <begin position="1"/>
        <end position="13"/>
    </location>
</feature>
<accession>A0A7X5XYJ1</accession>
<keyword evidence="10 12" id="KW-0472">Membrane</keyword>
<evidence type="ECO:0000256" key="10">
    <source>
        <dbReference type="ARBA" id="ARBA00023136"/>
    </source>
</evidence>
<feature type="region of interest" description="Disordered" evidence="13">
    <location>
        <begin position="1"/>
        <end position="61"/>
    </location>
</feature>
<dbReference type="InterPro" id="IPR012910">
    <property type="entry name" value="Plug_dom"/>
</dbReference>
<organism evidence="16 17">
    <name type="scientific">Sphingomonas trueperi</name>
    <dbReference type="NCBI Taxonomy" id="53317"/>
    <lineage>
        <taxon>Bacteria</taxon>
        <taxon>Pseudomonadati</taxon>
        <taxon>Pseudomonadota</taxon>
        <taxon>Alphaproteobacteria</taxon>
        <taxon>Sphingomonadales</taxon>
        <taxon>Sphingomonadaceae</taxon>
        <taxon>Sphingomonas</taxon>
    </lineage>
</organism>
<feature type="domain" description="TonB-dependent receptor-like beta-barrel" evidence="14">
    <location>
        <begin position="308"/>
        <end position="778"/>
    </location>
</feature>
<reference evidence="16 17" key="1">
    <citation type="submission" date="2020-03" db="EMBL/GenBank/DDBJ databases">
        <title>Genomic Encyclopedia of Type Strains, Phase IV (KMG-IV): sequencing the most valuable type-strain genomes for metagenomic binning, comparative biology and taxonomic classification.</title>
        <authorList>
            <person name="Goeker M."/>
        </authorList>
    </citation>
    <scope>NUCLEOTIDE SEQUENCE [LARGE SCALE GENOMIC DNA]</scope>
    <source>
        <strain evidence="16 17">DSM 7225</strain>
    </source>
</reference>
<dbReference type="SUPFAM" id="SSF56935">
    <property type="entry name" value="Porins"/>
    <property type="match status" value="1"/>
</dbReference>
<keyword evidence="7" id="KW-0408">Iron</keyword>
<keyword evidence="16" id="KW-0675">Receptor</keyword>